<proteinExistence type="predicted"/>
<dbReference type="EMBL" id="JAALHA020000016">
    <property type="protein sequence ID" value="MDR9898247.1"/>
    <property type="molecule type" value="Genomic_DNA"/>
</dbReference>
<dbReference type="InterPro" id="IPR041049">
    <property type="entry name" value="DUF5615"/>
</dbReference>
<dbReference type="AlphaFoldDB" id="A0AAP5MBR1"/>
<gene>
    <name evidence="2" type="ORF">G7B40_027345</name>
</gene>
<protein>
    <submittedName>
        <fullName evidence="2">DUF5615 family PIN-like protein</fullName>
    </submittedName>
</protein>
<dbReference type="Proteomes" id="UP000667802">
    <property type="component" value="Unassembled WGS sequence"/>
</dbReference>
<dbReference type="Pfam" id="PF18480">
    <property type="entry name" value="DUF5615"/>
    <property type="match status" value="1"/>
</dbReference>
<feature type="domain" description="DUF5615" evidence="1">
    <location>
        <begin position="1"/>
        <end position="109"/>
    </location>
</feature>
<organism evidence="2 3">
    <name type="scientific">Aetokthonos hydrillicola Thurmond2011</name>
    <dbReference type="NCBI Taxonomy" id="2712845"/>
    <lineage>
        <taxon>Bacteria</taxon>
        <taxon>Bacillati</taxon>
        <taxon>Cyanobacteriota</taxon>
        <taxon>Cyanophyceae</taxon>
        <taxon>Nostocales</taxon>
        <taxon>Hapalosiphonaceae</taxon>
        <taxon>Aetokthonos</taxon>
    </lineage>
</organism>
<evidence type="ECO:0000313" key="2">
    <source>
        <dbReference type="EMBL" id="MDR9898247.1"/>
    </source>
</evidence>
<evidence type="ECO:0000313" key="3">
    <source>
        <dbReference type="Proteomes" id="UP000667802"/>
    </source>
</evidence>
<keyword evidence="3" id="KW-1185">Reference proteome</keyword>
<reference evidence="3" key="1">
    <citation type="journal article" date="2021" name="Science">
        <title>Hunting the eagle killer: A cyanobacterial neurotoxin causes vacuolar myelinopathy.</title>
        <authorList>
            <person name="Breinlinger S."/>
            <person name="Phillips T.J."/>
            <person name="Haram B.N."/>
            <person name="Mares J."/>
            <person name="Martinez Yerena J.A."/>
            <person name="Hrouzek P."/>
            <person name="Sobotka R."/>
            <person name="Henderson W.M."/>
            <person name="Schmieder P."/>
            <person name="Williams S.M."/>
            <person name="Lauderdale J.D."/>
            <person name="Wilde H.D."/>
            <person name="Gerrin W."/>
            <person name="Kust A."/>
            <person name="Washington J.W."/>
            <person name="Wagner C."/>
            <person name="Geier B."/>
            <person name="Liebeke M."/>
            <person name="Enke H."/>
            <person name="Niedermeyer T.H.J."/>
            <person name="Wilde S.B."/>
        </authorList>
    </citation>
    <scope>NUCLEOTIDE SEQUENCE [LARGE SCALE GENOMIC DNA]</scope>
    <source>
        <strain evidence="3">Thurmond2011</strain>
    </source>
</reference>
<accession>A0AAP5MBR1</accession>
<dbReference type="RefSeq" id="WP_208354435.1">
    <property type="nucleotide sequence ID" value="NZ_JAALHA020000016.1"/>
</dbReference>
<sequence length="120" mass="13381">MKFLADMGISPRTVNWLKAAGYDAVHLVDEGLEKLPDDEILVKAHLEGRVLLTVDLDFGYLLAVSRATLPSVILFRLGNESYEIINERLASVLNRFEENLAAGAIISVSDRSFRVRQLPI</sequence>
<comment type="caution">
    <text evidence="2">The sequence shown here is derived from an EMBL/GenBank/DDBJ whole genome shotgun (WGS) entry which is preliminary data.</text>
</comment>
<name>A0AAP5MBR1_9CYAN</name>
<evidence type="ECO:0000259" key="1">
    <source>
        <dbReference type="Pfam" id="PF18480"/>
    </source>
</evidence>